<dbReference type="VEuPathDB" id="FungiDB:B9J08_002858"/>
<dbReference type="STRING" id="498019.A0A2H0ZSV2"/>
<keyword evidence="5 8" id="KW-1133">Transmembrane helix</keyword>
<dbReference type="EMBL" id="PEKT02000007">
    <property type="protein sequence ID" value="PIS51283.1"/>
    <property type="molecule type" value="Genomic_DNA"/>
</dbReference>
<dbReference type="VEuPathDB" id="FungiDB:CJJ09_001238"/>
<protein>
    <recommendedName>
        <fullName evidence="9">GOLD domain-containing protein</fullName>
    </recommendedName>
</protein>
<evidence type="ECO:0000313" key="11">
    <source>
        <dbReference type="EMBL" id="PIS51283.1"/>
    </source>
</evidence>
<evidence type="ECO:0000313" key="12">
    <source>
        <dbReference type="Proteomes" id="UP000230249"/>
    </source>
</evidence>
<dbReference type="PANTHER" id="PTHR22811">
    <property type="entry name" value="TRANSMEMBRANE EMP24 DOMAIN-CONTAINING PROTEIN"/>
    <property type="match status" value="1"/>
</dbReference>
<keyword evidence="3 7" id="KW-0812">Transmembrane</keyword>
<accession>A0A2H0ZSV2</accession>
<dbReference type="InterPro" id="IPR009038">
    <property type="entry name" value="GOLD_dom"/>
</dbReference>
<dbReference type="EMBL" id="PEKT03000001">
    <property type="protein sequence ID" value="KAK8442390.1"/>
    <property type="molecule type" value="Genomic_DNA"/>
</dbReference>
<name>A0A2H0ZSV2_CANAR</name>
<evidence type="ECO:0000259" key="9">
    <source>
        <dbReference type="PROSITE" id="PS50866"/>
    </source>
</evidence>
<keyword evidence="6 8" id="KW-0472">Membrane</keyword>
<dbReference type="VEuPathDB" id="FungiDB:CJJ07_000978"/>
<gene>
    <name evidence="11" type="ORF">B9J08_002858</name>
    <name evidence="10" type="ORF">B9J08_00717</name>
</gene>
<dbReference type="OrthoDB" id="3427at2759"/>
<proteinExistence type="inferred from homology"/>
<dbReference type="AlphaFoldDB" id="A0A2H0ZSV2"/>
<comment type="subcellular location">
    <subcellularLocation>
        <location evidence="1 7">Membrane</location>
        <topology evidence="1 7">Single-pass type I membrane protein</topology>
    </subcellularLocation>
</comment>
<sequence length="273" mass="31461">MYATSTTQQERTFYIHKAPLKKTPIACTVIFSDDYEIMKINFMLASGFLKLFFIFTYVNCQVHFYVDAGNRQCFTKDLSVDSVLLGSYKIEIQDDTGRFVTPRDKANTGVIVDVEEVFSSNNRVVHHRGSVSGKFSFSPLESGNHRICITPKSFYRKKWRDDDAEALQESKFKRARISLDLGVGDSSNVFPKPTKDIEALTSRILSLIEKVTDIKREQSFIRAKEASFRDLSERACERVVTWSIVQVSIFGIALLYQLWTLLRFYMKRKVHVD</sequence>
<keyword evidence="12" id="KW-1185">Reference proteome</keyword>
<feature type="transmembrane region" description="Helical" evidence="8">
    <location>
        <begin position="239"/>
        <end position="259"/>
    </location>
</feature>
<dbReference type="Pfam" id="PF01105">
    <property type="entry name" value="EMP24_GP25L"/>
    <property type="match status" value="1"/>
</dbReference>
<feature type="domain" description="GOLD" evidence="9">
    <location>
        <begin position="71"/>
        <end position="183"/>
    </location>
</feature>
<reference evidence="11" key="2">
    <citation type="submission" date="2017-11" db="EMBL/GenBank/DDBJ databases">
        <title>Candida auris genome assembly and annotation.</title>
        <authorList>
            <person name="Munoz J.F."/>
            <person name="Gade L.G."/>
            <person name="Chow N.A."/>
            <person name="Litvintseva A.P."/>
            <person name="Loparev V.N."/>
            <person name="Cuomo C.A."/>
        </authorList>
    </citation>
    <scope>NUCLEOTIDE SEQUENCE</scope>
    <source>
        <strain evidence="11">B8441</strain>
    </source>
</reference>
<evidence type="ECO:0000256" key="1">
    <source>
        <dbReference type="ARBA" id="ARBA00004479"/>
    </source>
</evidence>
<dbReference type="PROSITE" id="PS50866">
    <property type="entry name" value="GOLD"/>
    <property type="match status" value="1"/>
</dbReference>
<evidence type="ECO:0000313" key="10">
    <source>
        <dbReference type="EMBL" id="KAK8442390.1"/>
    </source>
</evidence>
<dbReference type="VEuPathDB" id="FungiDB:CJI97_002914"/>
<reference evidence="10 12" key="3">
    <citation type="journal article" date="2018" name="Nat. Commun.">
        <title>Genomic insights into multidrug-resistance, mating and virulence in Candida auris and related emerging species.</title>
        <authorList>
            <person name="Munoz J.F."/>
            <person name="Gade L."/>
            <person name="Chow N.A."/>
            <person name="Loparev V.N."/>
            <person name="Juieng P."/>
            <person name="Berkow E.L."/>
            <person name="Farrer R.A."/>
            <person name="Litvintseva A.P."/>
            <person name="Cuomo C.A."/>
        </authorList>
    </citation>
    <scope>GENOME REANNOTATION</scope>
    <source>
        <strain evidence="10 12">B8441</strain>
    </source>
</reference>
<evidence type="ECO:0000256" key="7">
    <source>
        <dbReference type="RuleBase" id="RU003827"/>
    </source>
</evidence>
<dbReference type="GO" id="GO:0016020">
    <property type="term" value="C:membrane"/>
    <property type="evidence" value="ECO:0007669"/>
    <property type="project" value="UniProtKB-SubCell"/>
</dbReference>
<dbReference type="VEuPathDB" id="FungiDB:QG37_02288"/>
<comment type="similarity">
    <text evidence="2 7">Belongs to the EMP24/GP25L family.</text>
</comment>
<comment type="caution">
    <text evidence="11">The sequence shown here is derived from an EMBL/GenBank/DDBJ whole genome shotgun (WGS) entry which is preliminary data.</text>
</comment>
<evidence type="ECO:0000256" key="3">
    <source>
        <dbReference type="ARBA" id="ARBA00022692"/>
    </source>
</evidence>
<keyword evidence="4" id="KW-0732">Signal</keyword>
<reference evidence="10" key="4">
    <citation type="submission" date="2024-03" db="EMBL/GenBank/DDBJ databases">
        <title>Improved genome assembly of Candida auris strain B8441 and annotation of B11205.</title>
        <authorList>
            <person name="Cauldron N.C."/>
            <person name="Shea T."/>
            <person name="Cuomo C.A."/>
        </authorList>
    </citation>
    <scope>NUCLEOTIDE SEQUENCE</scope>
    <source>
        <strain evidence="10">B8441</strain>
    </source>
</reference>
<organism evidence="11">
    <name type="scientific">Candidozyma auris</name>
    <name type="common">Yeast</name>
    <name type="synonym">Candida auris</name>
    <dbReference type="NCBI Taxonomy" id="498019"/>
    <lineage>
        <taxon>Eukaryota</taxon>
        <taxon>Fungi</taxon>
        <taxon>Dikarya</taxon>
        <taxon>Ascomycota</taxon>
        <taxon>Saccharomycotina</taxon>
        <taxon>Pichiomycetes</taxon>
        <taxon>Metschnikowiaceae</taxon>
        <taxon>Candidozyma</taxon>
    </lineage>
</organism>
<dbReference type="SMART" id="SM01190">
    <property type="entry name" value="EMP24_GP25L"/>
    <property type="match status" value="1"/>
</dbReference>
<evidence type="ECO:0000256" key="8">
    <source>
        <dbReference type="SAM" id="Phobius"/>
    </source>
</evidence>
<evidence type="ECO:0000256" key="2">
    <source>
        <dbReference type="ARBA" id="ARBA00007104"/>
    </source>
</evidence>
<dbReference type="OMA" id="AEREEKC"/>
<evidence type="ECO:0000256" key="4">
    <source>
        <dbReference type="ARBA" id="ARBA00022729"/>
    </source>
</evidence>
<reference evidence="11 12" key="1">
    <citation type="journal article" date="2017" name="Clin. Infect. Dis.">
        <title>Simultaneous emergence of multidrug-resistant Candida auris on 3 continents confirmed by whole-genome sequencing and epidemiological analyses.</title>
        <authorList>
            <person name="Lockhart S.R."/>
            <person name="Etienne K.A."/>
            <person name="Vallabhaneni S."/>
            <person name="Farooqi J."/>
            <person name="Chowdhary A."/>
            <person name="Govender N.P."/>
            <person name="Colombo A.L."/>
            <person name="Calvo B."/>
            <person name="Cuomo C.A."/>
            <person name="Desjardins C.A."/>
            <person name="Berkow E.L."/>
            <person name="Castanheira M."/>
            <person name="Magobo R.E."/>
            <person name="Jabeen K."/>
            <person name="Asghar R.J."/>
            <person name="Meis J.F."/>
            <person name="Jackson B."/>
            <person name="Chiller T."/>
            <person name="Litvintseva A.P."/>
        </authorList>
    </citation>
    <scope>NUCLEOTIDE SEQUENCE [LARGE SCALE GENOMIC DNA]</scope>
    <source>
        <strain evidence="11 12">B8441</strain>
    </source>
</reference>
<dbReference type="VEuPathDB" id="FungiDB:CJI96_0000697"/>
<dbReference type="Proteomes" id="UP000230249">
    <property type="component" value="Unassembled WGS sequence"/>
</dbReference>
<evidence type="ECO:0000256" key="5">
    <source>
        <dbReference type="ARBA" id="ARBA00022989"/>
    </source>
</evidence>
<dbReference type="InterPro" id="IPR015720">
    <property type="entry name" value="Emp24-like"/>
</dbReference>
<evidence type="ECO:0000256" key="6">
    <source>
        <dbReference type="ARBA" id="ARBA00023136"/>
    </source>
</evidence>